<dbReference type="PROSITE" id="PS51257">
    <property type="entry name" value="PROKAR_LIPOPROTEIN"/>
    <property type="match status" value="1"/>
</dbReference>
<dbReference type="PANTHER" id="PTHR42685">
    <property type="entry name" value="GERANYLGERANYL DIPHOSPHATE REDUCTASE"/>
    <property type="match status" value="1"/>
</dbReference>
<evidence type="ECO:0000313" key="2">
    <source>
        <dbReference type="EMBL" id="BDZ41767.1"/>
    </source>
</evidence>
<dbReference type="PANTHER" id="PTHR42685:SF19">
    <property type="entry name" value="POSSIBLE OXIDOREDUCTASE"/>
    <property type="match status" value="1"/>
</dbReference>
<dbReference type="Pfam" id="PF01494">
    <property type="entry name" value="FAD_binding_3"/>
    <property type="match status" value="1"/>
</dbReference>
<dbReference type="PRINTS" id="PR00420">
    <property type="entry name" value="RNGMNOXGNASE"/>
</dbReference>
<dbReference type="Gene3D" id="3.50.50.60">
    <property type="entry name" value="FAD/NAD(P)-binding domain"/>
    <property type="match status" value="1"/>
</dbReference>
<feature type="domain" description="FAD-binding" evidence="1">
    <location>
        <begin position="10"/>
        <end position="166"/>
    </location>
</feature>
<reference evidence="3" key="1">
    <citation type="journal article" date="2019" name="Int. J. Syst. Evol. Microbiol.">
        <title>The Global Catalogue of Microorganisms (GCM) 10K type strain sequencing project: providing services to taxonomists for standard genome sequencing and annotation.</title>
        <authorList>
            <consortium name="The Broad Institute Genomics Platform"/>
            <consortium name="The Broad Institute Genome Sequencing Center for Infectious Disease"/>
            <person name="Wu L."/>
            <person name="Ma J."/>
        </authorList>
    </citation>
    <scope>NUCLEOTIDE SEQUENCE [LARGE SCALE GENOMIC DNA]</scope>
    <source>
        <strain evidence="3">NBRC 108565</strain>
    </source>
</reference>
<evidence type="ECO:0000313" key="3">
    <source>
        <dbReference type="Proteomes" id="UP001321475"/>
    </source>
</evidence>
<gene>
    <name evidence="2" type="ORF">GCM10025865_10660</name>
</gene>
<dbReference type="SUPFAM" id="SSF51905">
    <property type="entry name" value="FAD/NAD(P)-binding domain"/>
    <property type="match status" value="1"/>
</dbReference>
<name>A0ABN6XA24_9CELL</name>
<accession>A0ABN6XA24</accession>
<keyword evidence="3" id="KW-1185">Reference proteome</keyword>
<dbReference type="EMBL" id="AP027729">
    <property type="protein sequence ID" value="BDZ41767.1"/>
    <property type="molecule type" value="Genomic_DNA"/>
</dbReference>
<evidence type="ECO:0000259" key="1">
    <source>
        <dbReference type="Pfam" id="PF01494"/>
    </source>
</evidence>
<sequence length="195" mass="20849">MTEARTDVRSDVLVVGGGPVGLACAIEARLAGLEVAVVEPRTGPIDKACGEGLMPGALRAVQRLGVDPDGHAIAGISYRQGERVADHRFRAGPGRGVRRTTLHTALHARARELGARFVAGKVDAVTDAGADGVTAAGVRARWLLACDGLHSTVRQLVGLEVASRREARFGLRRHYRLAPWSDLVEVHWGRTSRRT</sequence>
<organism evidence="2 3">
    <name type="scientific">Paraoerskovia sediminicola</name>
    <dbReference type="NCBI Taxonomy" id="1138587"/>
    <lineage>
        <taxon>Bacteria</taxon>
        <taxon>Bacillati</taxon>
        <taxon>Actinomycetota</taxon>
        <taxon>Actinomycetes</taxon>
        <taxon>Micrococcales</taxon>
        <taxon>Cellulomonadaceae</taxon>
        <taxon>Paraoerskovia</taxon>
    </lineage>
</organism>
<dbReference type="InterPro" id="IPR036188">
    <property type="entry name" value="FAD/NAD-bd_sf"/>
</dbReference>
<protein>
    <recommendedName>
        <fullName evidence="1">FAD-binding domain-containing protein</fullName>
    </recommendedName>
</protein>
<proteinExistence type="predicted"/>
<dbReference type="InterPro" id="IPR002938">
    <property type="entry name" value="FAD-bd"/>
</dbReference>
<dbReference type="InterPro" id="IPR050407">
    <property type="entry name" value="Geranylgeranyl_reductase"/>
</dbReference>
<dbReference type="Proteomes" id="UP001321475">
    <property type="component" value="Chromosome"/>
</dbReference>